<accession>A0A1J4JED1</accession>
<name>A0A1J4JED1_9EUKA</name>
<dbReference type="AlphaFoldDB" id="A0A1J4JED1"/>
<evidence type="ECO:0000256" key="1">
    <source>
        <dbReference type="SAM" id="Coils"/>
    </source>
</evidence>
<keyword evidence="3" id="KW-1185">Reference proteome</keyword>
<evidence type="ECO:0000313" key="3">
    <source>
        <dbReference type="Proteomes" id="UP000179807"/>
    </source>
</evidence>
<gene>
    <name evidence="2" type="ORF">TRFO_36838</name>
</gene>
<keyword evidence="1" id="KW-0175">Coiled coil</keyword>
<sequence length="231" mass="27181">MEKEIETRLRSKLRIEFSERFHQLQDKYYRQIISVTDNVESSFIDNLKKLSNEAQNNNEREKIQNRIEKIENKIKHEEKKKLKLIKVIKKKESYLTMLNEKIESGLQTQEKLKNTQNSLSNLIKQNYMRNSDLFLELNLTREQNNIKKYYDEEPESFDDFDDQIDFGLSPRIEINDDEAYLGYSTTGTSCFSQGSYDDDIPTMVNLSSSSTKQFGTVEIQSLDQSNNILTT</sequence>
<dbReference type="VEuPathDB" id="TrichDB:TRFO_36838"/>
<protein>
    <submittedName>
        <fullName evidence="2">Uncharacterized protein</fullName>
    </submittedName>
</protein>
<feature type="coiled-coil region" evidence="1">
    <location>
        <begin position="44"/>
        <end position="87"/>
    </location>
</feature>
<dbReference type="GeneID" id="94845775"/>
<proteinExistence type="predicted"/>
<reference evidence="2" key="1">
    <citation type="submission" date="2016-10" db="EMBL/GenBank/DDBJ databases">
        <authorList>
            <person name="Benchimol M."/>
            <person name="Almeida L.G."/>
            <person name="Vasconcelos A.T."/>
            <person name="Perreira-Neves A."/>
            <person name="Rosa I.A."/>
            <person name="Tasca T."/>
            <person name="Bogo M.R."/>
            <person name="de Souza W."/>
        </authorList>
    </citation>
    <scope>NUCLEOTIDE SEQUENCE [LARGE SCALE GENOMIC DNA]</scope>
    <source>
        <strain evidence="2">K</strain>
    </source>
</reference>
<dbReference type="Proteomes" id="UP000179807">
    <property type="component" value="Unassembled WGS sequence"/>
</dbReference>
<dbReference type="RefSeq" id="XP_068350146.1">
    <property type="nucleotide sequence ID" value="XM_068511071.1"/>
</dbReference>
<comment type="caution">
    <text evidence="2">The sequence shown here is derived from an EMBL/GenBank/DDBJ whole genome shotgun (WGS) entry which is preliminary data.</text>
</comment>
<dbReference type="EMBL" id="MLAK01001143">
    <property type="protein sequence ID" value="OHS97009.1"/>
    <property type="molecule type" value="Genomic_DNA"/>
</dbReference>
<organism evidence="2 3">
    <name type="scientific">Tritrichomonas foetus</name>
    <dbReference type="NCBI Taxonomy" id="1144522"/>
    <lineage>
        <taxon>Eukaryota</taxon>
        <taxon>Metamonada</taxon>
        <taxon>Parabasalia</taxon>
        <taxon>Tritrichomonadida</taxon>
        <taxon>Tritrichomonadidae</taxon>
        <taxon>Tritrichomonas</taxon>
    </lineage>
</organism>
<evidence type="ECO:0000313" key="2">
    <source>
        <dbReference type="EMBL" id="OHS97009.1"/>
    </source>
</evidence>